<gene>
    <name evidence="2" type="primary">SEMA-2A_0</name>
    <name evidence="2" type="ORF">AVEN_63260_1</name>
</gene>
<dbReference type="AlphaFoldDB" id="A0A4Y2NN87"/>
<dbReference type="EMBL" id="BGPR01128889">
    <property type="protein sequence ID" value="GBN40761.1"/>
    <property type="molecule type" value="Genomic_DNA"/>
</dbReference>
<feature type="domain" description="Ig-like" evidence="1">
    <location>
        <begin position="1"/>
        <end position="82"/>
    </location>
</feature>
<name>A0A4Y2NN87_ARAVE</name>
<dbReference type="Proteomes" id="UP000499080">
    <property type="component" value="Unassembled WGS sequence"/>
</dbReference>
<dbReference type="Gene3D" id="2.60.40.10">
    <property type="entry name" value="Immunoglobulins"/>
    <property type="match status" value="1"/>
</dbReference>
<evidence type="ECO:0000259" key="1">
    <source>
        <dbReference type="PROSITE" id="PS50835"/>
    </source>
</evidence>
<keyword evidence="3" id="KW-1185">Reference proteome</keyword>
<sequence length="187" mass="21685">YWGQSVHLACPVHLPQAETAVIGSSRWFRYSREKGKYEVQQRRDKYIYTQDQGLVILSVTERDSGRYDCKLGPNTLCSYNITVDTKTCSAPTDVEYRKVYSDWCHEFEKYKMAMKTWQNKQQRKHVIAPRSSDQKVLPLPWLTPGQVSTRRRRGDRNCKEPCLLFRCLTYGVSSDSNKGTIGEECGL</sequence>
<accession>A0A4Y2NN87</accession>
<dbReference type="OrthoDB" id="9988752at2759"/>
<dbReference type="InterPro" id="IPR007110">
    <property type="entry name" value="Ig-like_dom"/>
</dbReference>
<reference evidence="2 3" key="1">
    <citation type="journal article" date="2019" name="Sci. Rep.">
        <title>Orb-weaving spider Araneus ventricosus genome elucidates the spidroin gene catalogue.</title>
        <authorList>
            <person name="Kono N."/>
            <person name="Nakamura H."/>
            <person name="Ohtoshi R."/>
            <person name="Moran D.A.P."/>
            <person name="Shinohara A."/>
            <person name="Yoshida Y."/>
            <person name="Fujiwara M."/>
            <person name="Mori M."/>
            <person name="Tomita M."/>
            <person name="Arakawa K."/>
        </authorList>
    </citation>
    <scope>NUCLEOTIDE SEQUENCE [LARGE SCALE GENOMIC DNA]</scope>
</reference>
<dbReference type="SUPFAM" id="SSF48726">
    <property type="entry name" value="Immunoglobulin"/>
    <property type="match status" value="1"/>
</dbReference>
<organism evidence="2 3">
    <name type="scientific">Araneus ventricosus</name>
    <name type="common">Orbweaver spider</name>
    <name type="synonym">Epeira ventricosa</name>
    <dbReference type="NCBI Taxonomy" id="182803"/>
    <lineage>
        <taxon>Eukaryota</taxon>
        <taxon>Metazoa</taxon>
        <taxon>Ecdysozoa</taxon>
        <taxon>Arthropoda</taxon>
        <taxon>Chelicerata</taxon>
        <taxon>Arachnida</taxon>
        <taxon>Araneae</taxon>
        <taxon>Araneomorphae</taxon>
        <taxon>Entelegynae</taxon>
        <taxon>Araneoidea</taxon>
        <taxon>Araneidae</taxon>
        <taxon>Araneus</taxon>
    </lineage>
</organism>
<evidence type="ECO:0000313" key="2">
    <source>
        <dbReference type="EMBL" id="GBN40761.1"/>
    </source>
</evidence>
<dbReference type="InterPro" id="IPR013783">
    <property type="entry name" value="Ig-like_fold"/>
</dbReference>
<protein>
    <submittedName>
        <fullName evidence="2">Semaphorin-2A</fullName>
    </submittedName>
</protein>
<dbReference type="PROSITE" id="PS50835">
    <property type="entry name" value="IG_LIKE"/>
    <property type="match status" value="1"/>
</dbReference>
<proteinExistence type="predicted"/>
<comment type="caution">
    <text evidence="2">The sequence shown here is derived from an EMBL/GenBank/DDBJ whole genome shotgun (WGS) entry which is preliminary data.</text>
</comment>
<dbReference type="InterPro" id="IPR036179">
    <property type="entry name" value="Ig-like_dom_sf"/>
</dbReference>
<evidence type="ECO:0000313" key="3">
    <source>
        <dbReference type="Proteomes" id="UP000499080"/>
    </source>
</evidence>
<feature type="non-terminal residue" evidence="2">
    <location>
        <position position="1"/>
    </location>
</feature>